<protein>
    <submittedName>
        <fullName evidence="4">DUF3494 domain-containing protein</fullName>
    </submittedName>
</protein>
<dbReference type="EMBL" id="VORT01000010">
    <property type="protein sequence ID" value="TXD72124.1"/>
    <property type="molecule type" value="Genomic_DNA"/>
</dbReference>
<evidence type="ECO:0000256" key="2">
    <source>
        <dbReference type="ARBA" id="ARBA00022729"/>
    </source>
</evidence>
<dbReference type="InterPro" id="IPR021884">
    <property type="entry name" value="Ice-bd_prot"/>
</dbReference>
<sequence>MKIILSCFILLISSSLYPQVGIGTSVPDSSAALDVFSNSKGLLMPRLSTVERDAILLPANGLMIYNHTLNDGQLNIGTPLAPVWIGIKSQEGPMIDSVTESAVATIASPTKILVPGMTMSPALGTYLVLFNAQMSNETVSPAQGVIDLNKIYNDLMAIPATNTTHGPVFGNGEVLTPGIYDLAAATSVAGTLTLDGGSDSNSVFIIRTGGAFSTGASSTVVLTNGASSNNIFWVAEGAISMGATTTMKGTLLAHTGAVTMGADSNLEGRMFSTTGAISMGTGTLNAPSGVSYIDLGVLSTFVKFSTNGAISNSGVSTINGDVGNAEGAITGFGGINGNVYGSGGTYNSEATYGIYKNGVEVVNSSRTINVHLSIVSLQAVVTVIAGDEIDIRCKVDTGEAVLNHRTLSLIRSGY</sequence>
<organism evidence="4 5">
    <name type="scientific">Aequorivita antarctica</name>
    <dbReference type="NCBI Taxonomy" id="153266"/>
    <lineage>
        <taxon>Bacteria</taxon>
        <taxon>Pseudomonadati</taxon>
        <taxon>Bacteroidota</taxon>
        <taxon>Flavobacteriia</taxon>
        <taxon>Flavobacteriales</taxon>
        <taxon>Flavobacteriaceae</taxon>
        <taxon>Aequorivita</taxon>
    </lineage>
</organism>
<comment type="similarity">
    <text evidence="1">Belongs to the ice-binding protein family.</text>
</comment>
<feature type="signal peptide" evidence="3">
    <location>
        <begin position="1"/>
        <end position="18"/>
    </location>
</feature>
<proteinExistence type="inferred from homology"/>
<name>A0A5C6YWV4_9FLAO</name>
<dbReference type="OrthoDB" id="9798299at2"/>
<comment type="caution">
    <text evidence="4">The sequence shown here is derived from an EMBL/GenBank/DDBJ whole genome shotgun (WGS) entry which is preliminary data.</text>
</comment>
<dbReference type="Proteomes" id="UP000321497">
    <property type="component" value="Unassembled WGS sequence"/>
</dbReference>
<evidence type="ECO:0000313" key="4">
    <source>
        <dbReference type="EMBL" id="TXD72124.1"/>
    </source>
</evidence>
<evidence type="ECO:0000313" key="5">
    <source>
        <dbReference type="Proteomes" id="UP000321497"/>
    </source>
</evidence>
<accession>A0A5C6YWV4</accession>
<evidence type="ECO:0000256" key="1">
    <source>
        <dbReference type="ARBA" id="ARBA00005445"/>
    </source>
</evidence>
<reference evidence="4 5" key="1">
    <citation type="submission" date="2019-08" db="EMBL/GenBank/DDBJ databases">
        <title>Genome of Aequorivita antarctica SW49 (type strain).</title>
        <authorList>
            <person name="Bowman J.P."/>
        </authorList>
    </citation>
    <scope>NUCLEOTIDE SEQUENCE [LARGE SCALE GENOMIC DNA]</scope>
    <source>
        <strain evidence="4 5">SW49</strain>
    </source>
</reference>
<dbReference type="Pfam" id="PF11999">
    <property type="entry name" value="Ice_binding"/>
    <property type="match status" value="1"/>
</dbReference>
<keyword evidence="2 3" id="KW-0732">Signal</keyword>
<dbReference type="RefSeq" id="WP_111844795.1">
    <property type="nucleotide sequence ID" value="NZ_UEGI01000009.1"/>
</dbReference>
<gene>
    <name evidence="4" type="ORF">ESU54_13810</name>
</gene>
<keyword evidence="5" id="KW-1185">Reference proteome</keyword>
<dbReference type="AlphaFoldDB" id="A0A5C6YWV4"/>
<feature type="chain" id="PRO_5022807908" evidence="3">
    <location>
        <begin position="19"/>
        <end position="414"/>
    </location>
</feature>
<evidence type="ECO:0000256" key="3">
    <source>
        <dbReference type="SAM" id="SignalP"/>
    </source>
</evidence>